<accession>A0A0U9HSB8</accession>
<keyword evidence="3" id="KW-1185">Reference proteome</keyword>
<protein>
    <submittedName>
        <fullName evidence="2">Uncharacterized protein</fullName>
    </submittedName>
</protein>
<sequence length="433" mass="51094">MEKTYFSIEGDIVKAFIPKKNIEDSKFFEFSRDELMDFIKENSIKELYISAFFPDLYTFRFSLPFQIPNKKKILERLIFNEIQKRYPSLQQFSFIYETQMAEKRNWIRCYVVPDFSYSFIEEILKEKINIKALYPMHIPLISLVDANSELKEKNKLVCFLSGKSRFLFIFEKSEMLLAREFEGSDDITEEDVLNINMTVNYAVQNLRVNLQEIVFVGAEDREISGLIVPYRFLSVLPQKEKYAVLLSMLTFDEKLKNSNMLPREYKKFKQITKYLNYAGFTLIIAGVMLLGYNINSLYKLKSQYETLTAQRQYILKHEQEFVNFQRTIQKFETDLKPFVELQNRRNSMTDTRQIITNIAQAKPDLIQLDSLEISNSEKLQIRIKGKSSGKSFSERQISYLKFKSSLTEKGFKITNENWDISKGDLSIDAVYEH</sequence>
<keyword evidence="1" id="KW-0812">Transmembrane</keyword>
<keyword evidence="1" id="KW-0472">Membrane</keyword>
<reference evidence="3" key="1">
    <citation type="submission" date="2016-01" db="EMBL/GenBank/DDBJ databases">
        <title>Draft genome sequence of Thermodesulfovibrio aggregans strain TGE-P1.</title>
        <authorList>
            <person name="Sekiguchi Y."/>
            <person name="Ohashi A."/>
            <person name="Matsuura N."/>
            <person name="Tourlousse M.D."/>
        </authorList>
    </citation>
    <scope>NUCLEOTIDE SEQUENCE [LARGE SCALE GENOMIC DNA]</scope>
    <source>
        <strain evidence="3">TGE-P1</strain>
    </source>
</reference>
<gene>
    <name evidence="2" type="ORF">TAGGR_2194</name>
</gene>
<dbReference type="OrthoDB" id="9849289at2"/>
<name>A0A0U9HSB8_9BACT</name>
<evidence type="ECO:0000256" key="1">
    <source>
        <dbReference type="SAM" id="Phobius"/>
    </source>
</evidence>
<evidence type="ECO:0000313" key="3">
    <source>
        <dbReference type="Proteomes" id="UP000054976"/>
    </source>
</evidence>
<organism evidence="2 3">
    <name type="scientific">Thermodesulfovibrio aggregans</name>
    <dbReference type="NCBI Taxonomy" id="86166"/>
    <lineage>
        <taxon>Bacteria</taxon>
        <taxon>Pseudomonadati</taxon>
        <taxon>Nitrospirota</taxon>
        <taxon>Thermodesulfovibrionia</taxon>
        <taxon>Thermodesulfovibrionales</taxon>
        <taxon>Thermodesulfovibrionaceae</taxon>
        <taxon>Thermodesulfovibrio</taxon>
    </lineage>
</organism>
<proteinExistence type="predicted"/>
<evidence type="ECO:0000313" key="2">
    <source>
        <dbReference type="EMBL" id="GAQ95305.1"/>
    </source>
</evidence>
<keyword evidence="1" id="KW-1133">Transmembrane helix</keyword>
<dbReference type="STRING" id="86166.TAGGR_2194"/>
<dbReference type="Proteomes" id="UP000054976">
    <property type="component" value="Unassembled WGS sequence"/>
</dbReference>
<dbReference type="AlphaFoldDB" id="A0A0U9HSB8"/>
<feature type="transmembrane region" description="Helical" evidence="1">
    <location>
        <begin position="274"/>
        <end position="294"/>
    </location>
</feature>
<dbReference type="RefSeq" id="WP_059176748.1">
    <property type="nucleotide sequence ID" value="NZ_BCNO01000002.1"/>
</dbReference>
<dbReference type="EMBL" id="BCNO01000002">
    <property type="protein sequence ID" value="GAQ95305.1"/>
    <property type="molecule type" value="Genomic_DNA"/>
</dbReference>
<comment type="caution">
    <text evidence="2">The sequence shown here is derived from an EMBL/GenBank/DDBJ whole genome shotgun (WGS) entry which is preliminary data.</text>
</comment>